<organism evidence="2 3">
    <name type="scientific">Streptomyces ureilyticus</name>
    <dbReference type="NCBI Taxonomy" id="1775131"/>
    <lineage>
        <taxon>Bacteria</taxon>
        <taxon>Bacillati</taxon>
        <taxon>Actinomycetota</taxon>
        <taxon>Actinomycetes</taxon>
        <taxon>Kitasatosporales</taxon>
        <taxon>Streptomycetaceae</taxon>
        <taxon>Streptomyces</taxon>
    </lineage>
</organism>
<dbReference type="Proteomes" id="UP001518140">
    <property type="component" value="Unassembled WGS sequence"/>
</dbReference>
<evidence type="ECO:0000256" key="1">
    <source>
        <dbReference type="SAM" id="Phobius"/>
    </source>
</evidence>
<keyword evidence="1" id="KW-0472">Membrane</keyword>
<dbReference type="EMBL" id="JAAKZX010000090">
    <property type="protein sequence ID" value="NGO45412.1"/>
    <property type="molecule type" value="Genomic_DNA"/>
</dbReference>
<keyword evidence="3" id="KW-1185">Reference proteome</keyword>
<dbReference type="RefSeq" id="WP_165341971.1">
    <property type="nucleotide sequence ID" value="NZ_JAAKZX010000090.1"/>
</dbReference>
<evidence type="ECO:0000313" key="2">
    <source>
        <dbReference type="EMBL" id="NGO45412.1"/>
    </source>
</evidence>
<name>A0ABX0DVF8_9ACTN</name>
<evidence type="ECO:0000313" key="3">
    <source>
        <dbReference type="Proteomes" id="UP001518140"/>
    </source>
</evidence>
<gene>
    <name evidence="2" type="ORF">G6048_25800</name>
</gene>
<reference evidence="2 3" key="1">
    <citation type="submission" date="2020-02" db="EMBL/GenBank/DDBJ databases">
        <title>Whole-genome analyses of novel actinobacteria.</title>
        <authorList>
            <person name="Sahin N."/>
            <person name="Tokatli A."/>
        </authorList>
    </citation>
    <scope>NUCLEOTIDE SEQUENCE [LARGE SCALE GENOMIC DNA]</scope>
    <source>
        <strain evidence="2 3">YC419</strain>
    </source>
</reference>
<sequence>MDEDARADKKPTKPEESELLPVWWGCVVVPCLVLVALVMVVGAILQILATANAKLVHTGGPAPETEFSFRHVGAGLTDNKRYTFTWWVRDSFESTLSVRGTVSVPHLRRVDDVSGALTAYVPAGCSDRAIRWQITVNGREADSGTFQGQRAYVIPTDYSSDGDLDTVVIAADWDGGTEACPRFRLVWDTKALEP</sequence>
<feature type="transmembrane region" description="Helical" evidence="1">
    <location>
        <begin position="22"/>
        <end position="45"/>
    </location>
</feature>
<comment type="caution">
    <text evidence="2">The sequence shown here is derived from an EMBL/GenBank/DDBJ whole genome shotgun (WGS) entry which is preliminary data.</text>
</comment>
<protein>
    <submittedName>
        <fullName evidence="2">Uncharacterized protein</fullName>
    </submittedName>
</protein>
<keyword evidence="1" id="KW-0812">Transmembrane</keyword>
<proteinExistence type="predicted"/>
<accession>A0ABX0DVF8</accession>
<keyword evidence="1" id="KW-1133">Transmembrane helix</keyword>